<dbReference type="GO" id="GO:0006351">
    <property type="term" value="P:DNA-templated transcription"/>
    <property type="evidence" value="ECO:0007669"/>
    <property type="project" value="InterPro"/>
</dbReference>
<keyword evidence="7" id="KW-1185">Reference proteome</keyword>
<dbReference type="PANTHER" id="PTHR12056">
    <property type="entry name" value="DNA-DIRECTED RNA POLYMERASES I, II, AND III"/>
    <property type="match status" value="1"/>
</dbReference>
<dbReference type="Proteomes" id="UP000237105">
    <property type="component" value="Unassembled WGS sequence"/>
</dbReference>
<evidence type="ECO:0000256" key="3">
    <source>
        <dbReference type="ARBA" id="ARBA00022833"/>
    </source>
</evidence>
<dbReference type="FunFam" id="2.20.28.30:FF:000002">
    <property type="entry name" value="DNA-directed RNA polymerases II, IV and V subunit 12"/>
    <property type="match status" value="1"/>
</dbReference>
<dbReference type="PANTHER" id="PTHR12056:SF2">
    <property type="entry name" value="GEO11084P1"/>
    <property type="match status" value="1"/>
</dbReference>
<reference evidence="7" key="1">
    <citation type="submission" date="2016-06" db="EMBL/GenBank/DDBJ databases">
        <title>Parallel loss of symbiosis genes in relatives of nitrogen-fixing non-legume Parasponia.</title>
        <authorList>
            <person name="Van Velzen R."/>
            <person name="Holmer R."/>
            <person name="Bu F."/>
            <person name="Rutten L."/>
            <person name="Van Zeijl A."/>
            <person name="Liu W."/>
            <person name="Santuari L."/>
            <person name="Cao Q."/>
            <person name="Sharma T."/>
            <person name="Shen D."/>
            <person name="Roswanjaya Y."/>
            <person name="Wardhani T."/>
            <person name="Kalhor M.S."/>
            <person name="Jansen J."/>
            <person name="Van den Hoogen J."/>
            <person name="Gungor B."/>
            <person name="Hartog M."/>
            <person name="Hontelez J."/>
            <person name="Verver J."/>
            <person name="Yang W.-C."/>
            <person name="Schijlen E."/>
            <person name="Repin R."/>
            <person name="Schilthuizen M."/>
            <person name="Schranz E."/>
            <person name="Heidstra R."/>
            <person name="Miyata K."/>
            <person name="Fedorova E."/>
            <person name="Kohlen W."/>
            <person name="Bisseling T."/>
            <person name="Smit S."/>
            <person name="Geurts R."/>
        </authorList>
    </citation>
    <scope>NUCLEOTIDE SEQUENCE [LARGE SCALE GENOMIC DNA]</scope>
    <source>
        <strain evidence="7">cv. WU1-14</strain>
    </source>
</reference>
<dbReference type="GO" id="GO:0003899">
    <property type="term" value="F:DNA-directed RNA polymerase activity"/>
    <property type="evidence" value="ECO:0007669"/>
    <property type="project" value="InterPro"/>
</dbReference>
<keyword evidence="3" id="KW-0862">Zinc</keyword>
<evidence type="ECO:0000256" key="5">
    <source>
        <dbReference type="ARBA" id="ARBA00025770"/>
    </source>
</evidence>
<dbReference type="Gene3D" id="2.20.28.30">
    <property type="entry name" value="RNA polymerase ii, chain L"/>
    <property type="match status" value="1"/>
</dbReference>
<keyword evidence="4" id="KW-0539">Nucleus</keyword>
<evidence type="ECO:0000313" key="6">
    <source>
        <dbReference type="EMBL" id="PON74893.1"/>
    </source>
</evidence>
<dbReference type="GO" id="GO:0005665">
    <property type="term" value="C:RNA polymerase II, core complex"/>
    <property type="evidence" value="ECO:0007669"/>
    <property type="project" value="TreeGrafter"/>
</dbReference>
<dbReference type="EMBL" id="JXTB01000026">
    <property type="protein sequence ID" value="PON74893.1"/>
    <property type="molecule type" value="Genomic_DNA"/>
</dbReference>
<dbReference type="GO" id="GO:0008270">
    <property type="term" value="F:zinc ion binding"/>
    <property type="evidence" value="ECO:0007669"/>
    <property type="project" value="InterPro"/>
</dbReference>
<dbReference type="GO" id="GO:0005666">
    <property type="term" value="C:RNA polymerase III complex"/>
    <property type="evidence" value="ECO:0007669"/>
    <property type="project" value="TreeGrafter"/>
</dbReference>
<dbReference type="STRING" id="3476.A0A2P5DNN3"/>
<dbReference type="SMART" id="SM00659">
    <property type="entry name" value="RPOLCX"/>
    <property type="match status" value="1"/>
</dbReference>
<evidence type="ECO:0000256" key="1">
    <source>
        <dbReference type="ARBA" id="ARBA00004123"/>
    </source>
</evidence>
<comment type="caution">
    <text evidence="6">The sequence shown here is derived from an EMBL/GenBank/DDBJ whole genome shotgun (WGS) entry which is preliminary data.</text>
</comment>
<name>A0A2P5DNN3_PARAD</name>
<gene>
    <name evidence="6" type="ORF">PanWU01x14_046100</name>
</gene>
<dbReference type="SUPFAM" id="SSF63393">
    <property type="entry name" value="RNA polymerase subunits"/>
    <property type="match status" value="1"/>
</dbReference>
<proteinExistence type="inferred from homology"/>
<evidence type="ECO:0000313" key="7">
    <source>
        <dbReference type="Proteomes" id="UP000237105"/>
    </source>
</evidence>
<evidence type="ECO:0000256" key="2">
    <source>
        <dbReference type="ARBA" id="ARBA00022723"/>
    </source>
</evidence>
<sequence>MDPQPEPVTYICGDCGMENTLKPGDVIQCRECGYRILYKKRTRRKIDQCSATSL</sequence>
<dbReference type="GO" id="GO:0005736">
    <property type="term" value="C:RNA polymerase I complex"/>
    <property type="evidence" value="ECO:0007669"/>
    <property type="project" value="TreeGrafter"/>
</dbReference>
<evidence type="ECO:0000256" key="4">
    <source>
        <dbReference type="ARBA" id="ARBA00023242"/>
    </source>
</evidence>
<dbReference type="GO" id="GO:0003677">
    <property type="term" value="F:DNA binding"/>
    <property type="evidence" value="ECO:0007669"/>
    <property type="project" value="InterPro"/>
</dbReference>
<accession>A0A2P5DNN3</accession>
<dbReference type="AlphaFoldDB" id="A0A2P5DNN3"/>
<dbReference type="InterPro" id="IPR039747">
    <property type="entry name" value="RPABC4"/>
</dbReference>
<keyword evidence="2" id="KW-0479">Metal-binding</keyword>
<organism evidence="6 7">
    <name type="scientific">Parasponia andersonii</name>
    <name type="common">Sponia andersonii</name>
    <dbReference type="NCBI Taxonomy" id="3476"/>
    <lineage>
        <taxon>Eukaryota</taxon>
        <taxon>Viridiplantae</taxon>
        <taxon>Streptophyta</taxon>
        <taxon>Embryophyta</taxon>
        <taxon>Tracheophyta</taxon>
        <taxon>Spermatophyta</taxon>
        <taxon>Magnoliopsida</taxon>
        <taxon>eudicotyledons</taxon>
        <taxon>Gunneridae</taxon>
        <taxon>Pentapetalae</taxon>
        <taxon>rosids</taxon>
        <taxon>fabids</taxon>
        <taxon>Rosales</taxon>
        <taxon>Cannabaceae</taxon>
        <taxon>Parasponia</taxon>
    </lineage>
</organism>
<dbReference type="InterPro" id="IPR029040">
    <property type="entry name" value="RPABC4/Spt4"/>
</dbReference>
<comment type="similarity">
    <text evidence="5">Belongs to the archaeal Rpo12/eukaryotic RPC10 RNA polymerase subunit family.</text>
</comment>
<comment type="subcellular location">
    <subcellularLocation>
        <location evidence="1">Nucleus</location>
    </subcellularLocation>
</comment>
<dbReference type="Pfam" id="PF03604">
    <property type="entry name" value="Zn_ribbon_RPAB4"/>
    <property type="match status" value="1"/>
</dbReference>
<dbReference type="InterPro" id="IPR006591">
    <property type="entry name" value="RNAP_P/RPABC4"/>
</dbReference>
<protein>
    <submittedName>
        <fullName evidence="6">RNA polymerase archaeal subunit P/eukaryotic subunit RPABC</fullName>
    </submittedName>
</protein>
<dbReference type="OrthoDB" id="5585087at2759"/>